<name>A0A411MMN5_9PSED</name>
<evidence type="ECO:0000313" key="3">
    <source>
        <dbReference type="Proteomes" id="UP000291130"/>
    </source>
</evidence>
<proteinExistence type="predicted"/>
<dbReference type="RefSeq" id="WP_130265764.1">
    <property type="nucleotide sequence ID" value="NZ_CP035952.1"/>
</dbReference>
<evidence type="ECO:0000313" key="2">
    <source>
        <dbReference type="EMBL" id="QBF27930.1"/>
    </source>
</evidence>
<accession>A0A411MMN5</accession>
<keyword evidence="1" id="KW-0472">Membrane</keyword>
<dbReference type="EMBL" id="CP035952">
    <property type="protein sequence ID" value="QBF27930.1"/>
    <property type="molecule type" value="Genomic_DNA"/>
</dbReference>
<gene>
    <name evidence="2" type="ORF">EXN22_20410</name>
</gene>
<protein>
    <submittedName>
        <fullName evidence="2">DUF1049 domain-containing protein</fullName>
    </submittedName>
</protein>
<keyword evidence="3" id="KW-1185">Reference proteome</keyword>
<keyword evidence="1" id="KW-1133">Transmembrane helix</keyword>
<feature type="transmembrane region" description="Helical" evidence="1">
    <location>
        <begin position="46"/>
        <end position="66"/>
    </location>
</feature>
<organism evidence="2 3">
    <name type="scientific">Pseudomonas tructae</name>
    <dbReference type="NCBI Taxonomy" id="2518644"/>
    <lineage>
        <taxon>Bacteria</taxon>
        <taxon>Pseudomonadati</taxon>
        <taxon>Pseudomonadota</taxon>
        <taxon>Gammaproteobacteria</taxon>
        <taxon>Pseudomonadales</taxon>
        <taxon>Pseudomonadaceae</taxon>
        <taxon>Pseudomonas</taxon>
    </lineage>
</organism>
<evidence type="ECO:0000256" key="1">
    <source>
        <dbReference type="SAM" id="Phobius"/>
    </source>
</evidence>
<dbReference type="KEGG" id="ptk:EXN22_20410"/>
<sequence length="73" mass="8228">MRNFKRLFLVVFLLLLMAVVMVFVLENQLAAQLQFLGWTLPQLPVSVYLLLALCVGLVVGPLLTVFSRRGPLK</sequence>
<reference evidence="2 3" key="1">
    <citation type="submission" date="2019-02" db="EMBL/GenBank/DDBJ databases">
        <title>Complete genome sequence of Pseudomonas sp. SNU WT1 isolated from rainbow trout.</title>
        <authorList>
            <person name="Oh W.T."/>
            <person name="Park S.C."/>
        </authorList>
    </citation>
    <scope>NUCLEOTIDE SEQUENCE [LARGE SCALE GENOMIC DNA]</scope>
    <source>
        <strain evidence="2 3">SNU WT1</strain>
    </source>
</reference>
<keyword evidence="1" id="KW-0812">Transmembrane</keyword>
<dbReference type="AlphaFoldDB" id="A0A411MMN5"/>
<dbReference type="Proteomes" id="UP000291130">
    <property type="component" value="Chromosome"/>
</dbReference>